<sequence>MKILITGAAGFIGHKMVKVLAAEGAEIIGIDNINDYYSPALKEARLRDLAPLPRFRFVKMDLADREAIARLFAEEHFTHVLNLGGQAGVRYSIENPYTYIESNIVGFLNILEGCRHGGRPRLVYASSSSVYGMDPHVPFSESDRTDAPVSLYAATKKSSEEMAYAYSKLFGIQTVGLRFFTVYGPWGRPDMAPMKFMKAIMEGRTIDVYNNGDMLRDFTYIDDIAEGVRRVLHATDDRAVPYKIYNIGNSEPVRLLDFIRAIEDVTGCKARMRMLPMQAGDVVRTYADTSLLEHDFSYKPSTPIREGLERLYEWIRGYGAI</sequence>
<proteinExistence type="predicted"/>
<dbReference type="Proteomes" id="UP000825483">
    <property type="component" value="Unassembled WGS sequence"/>
</dbReference>
<evidence type="ECO:0000313" key="4">
    <source>
        <dbReference type="Proteomes" id="UP000825483"/>
    </source>
</evidence>
<name>A0A9R1C8W9_9BACT</name>
<dbReference type="InterPro" id="IPR036291">
    <property type="entry name" value="NAD(P)-bd_dom_sf"/>
</dbReference>
<evidence type="ECO:0000256" key="1">
    <source>
        <dbReference type="ARBA" id="ARBA00023027"/>
    </source>
</evidence>
<dbReference type="PANTHER" id="PTHR43574">
    <property type="entry name" value="EPIMERASE-RELATED"/>
    <property type="match status" value="1"/>
</dbReference>
<gene>
    <name evidence="3" type="ORF">PRLR5076_10320</name>
</gene>
<protein>
    <recommendedName>
        <fullName evidence="2">NAD-dependent epimerase/dehydratase domain-containing protein</fullName>
    </recommendedName>
</protein>
<organism evidence="3 4">
    <name type="scientific">Prevotella lacticifex</name>
    <dbReference type="NCBI Taxonomy" id="2854755"/>
    <lineage>
        <taxon>Bacteria</taxon>
        <taxon>Pseudomonadati</taxon>
        <taxon>Bacteroidota</taxon>
        <taxon>Bacteroidia</taxon>
        <taxon>Bacteroidales</taxon>
        <taxon>Prevotellaceae</taxon>
        <taxon>Prevotella</taxon>
    </lineage>
</organism>
<dbReference type="Gene3D" id="3.40.50.720">
    <property type="entry name" value="NAD(P)-binding Rossmann-like Domain"/>
    <property type="match status" value="1"/>
</dbReference>
<dbReference type="SUPFAM" id="SSF51735">
    <property type="entry name" value="NAD(P)-binding Rossmann-fold domains"/>
    <property type="match status" value="1"/>
</dbReference>
<evidence type="ECO:0000313" key="3">
    <source>
        <dbReference type="EMBL" id="GJG58181.1"/>
    </source>
</evidence>
<dbReference type="Pfam" id="PF01370">
    <property type="entry name" value="Epimerase"/>
    <property type="match status" value="1"/>
</dbReference>
<dbReference type="InterPro" id="IPR001509">
    <property type="entry name" value="Epimerase_deHydtase"/>
</dbReference>
<keyword evidence="4" id="KW-1185">Reference proteome</keyword>
<keyword evidence="1" id="KW-0520">NAD</keyword>
<dbReference type="AlphaFoldDB" id="A0A9R1C8W9"/>
<feature type="domain" description="NAD-dependent epimerase/dehydratase" evidence="2">
    <location>
        <begin position="3"/>
        <end position="248"/>
    </location>
</feature>
<comment type="caution">
    <text evidence="3">The sequence shown here is derived from an EMBL/GenBank/DDBJ whole genome shotgun (WGS) entry which is preliminary data.</text>
</comment>
<dbReference type="RefSeq" id="WP_223927280.1">
    <property type="nucleotide sequence ID" value="NZ_BPTU01000003.1"/>
</dbReference>
<dbReference type="GeneID" id="72467963"/>
<reference evidence="3" key="1">
    <citation type="journal article" date="2022" name="Int. J. Syst. Evol. Microbiol.">
        <title>Prevotella lacticifex sp. nov., isolated from the rumen of cows.</title>
        <authorList>
            <person name="Shinkai T."/>
            <person name="Ikeyama N."/>
            <person name="Kumagai M."/>
            <person name="Ohmori H."/>
            <person name="Sakamoto M."/>
            <person name="Ohkuma M."/>
            <person name="Mitsumori M."/>
        </authorList>
    </citation>
    <scope>NUCLEOTIDE SEQUENCE</scope>
    <source>
        <strain evidence="3">R5076</strain>
    </source>
</reference>
<accession>A0A9R1C8W9</accession>
<evidence type="ECO:0000259" key="2">
    <source>
        <dbReference type="Pfam" id="PF01370"/>
    </source>
</evidence>
<dbReference type="EMBL" id="BPUB01000001">
    <property type="protein sequence ID" value="GJG58181.1"/>
    <property type="molecule type" value="Genomic_DNA"/>
</dbReference>
<dbReference type="PRINTS" id="PR01713">
    <property type="entry name" value="NUCEPIMERASE"/>
</dbReference>